<evidence type="ECO:0000256" key="8">
    <source>
        <dbReference type="ARBA" id="ARBA00022989"/>
    </source>
</evidence>
<organism evidence="15 16">
    <name type="scientific">Rugosimonospora africana</name>
    <dbReference type="NCBI Taxonomy" id="556532"/>
    <lineage>
        <taxon>Bacteria</taxon>
        <taxon>Bacillati</taxon>
        <taxon>Actinomycetota</taxon>
        <taxon>Actinomycetes</taxon>
        <taxon>Micromonosporales</taxon>
        <taxon>Micromonosporaceae</taxon>
        <taxon>Rugosimonospora</taxon>
    </lineage>
</organism>
<feature type="transmembrane region" description="Helical" evidence="13">
    <location>
        <begin position="59"/>
        <end position="76"/>
    </location>
</feature>
<dbReference type="Pfam" id="PF00175">
    <property type="entry name" value="NAD_binding_1"/>
    <property type="match status" value="1"/>
</dbReference>
<evidence type="ECO:0000256" key="2">
    <source>
        <dbReference type="ARBA" id="ARBA00004141"/>
    </source>
</evidence>
<evidence type="ECO:0000256" key="5">
    <source>
        <dbReference type="ARBA" id="ARBA00022714"/>
    </source>
</evidence>
<keyword evidence="9" id="KW-0560">Oxidoreductase</keyword>
<dbReference type="GO" id="GO:0016020">
    <property type="term" value="C:membrane"/>
    <property type="evidence" value="ECO:0007669"/>
    <property type="project" value="UniProtKB-SubCell"/>
</dbReference>
<dbReference type="InterPro" id="IPR050415">
    <property type="entry name" value="MRET"/>
</dbReference>
<dbReference type="PRINTS" id="PR00406">
    <property type="entry name" value="CYTB5RDTASE"/>
</dbReference>
<keyword evidence="11" id="KW-0411">Iron-sulfur</keyword>
<evidence type="ECO:0000313" key="15">
    <source>
        <dbReference type="EMBL" id="GIH21520.1"/>
    </source>
</evidence>
<dbReference type="CDD" id="cd06198">
    <property type="entry name" value="FNR_like_3"/>
    <property type="match status" value="1"/>
</dbReference>
<proteinExistence type="predicted"/>
<comment type="subcellular location">
    <subcellularLocation>
        <location evidence="2">Membrane</location>
        <topology evidence="2">Multi-pass membrane protein</topology>
    </subcellularLocation>
</comment>
<dbReference type="InterPro" id="IPR017927">
    <property type="entry name" value="FAD-bd_FR_type"/>
</dbReference>
<keyword evidence="3" id="KW-0285">Flavoprotein</keyword>
<evidence type="ECO:0000256" key="1">
    <source>
        <dbReference type="ARBA" id="ARBA00001974"/>
    </source>
</evidence>
<dbReference type="InterPro" id="IPR039261">
    <property type="entry name" value="FNR_nucleotide-bd"/>
</dbReference>
<evidence type="ECO:0000313" key="16">
    <source>
        <dbReference type="Proteomes" id="UP000642748"/>
    </source>
</evidence>
<feature type="transmembrane region" description="Helical" evidence="13">
    <location>
        <begin position="20"/>
        <end position="39"/>
    </location>
</feature>
<dbReference type="GO" id="GO:0050660">
    <property type="term" value="F:flavin adenine dinucleotide binding"/>
    <property type="evidence" value="ECO:0007669"/>
    <property type="project" value="TreeGrafter"/>
</dbReference>
<name>A0A8J3VWP6_9ACTN</name>
<dbReference type="GO" id="GO:0016491">
    <property type="term" value="F:oxidoreductase activity"/>
    <property type="evidence" value="ECO:0007669"/>
    <property type="project" value="UniProtKB-KW"/>
</dbReference>
<dbReference type="Pfam" id="PF01794">
    <property type="entry name" value="Ferric_reduct"/>
    <property type="match status" value="1"/>
</dbReference>
<keyword evidence="16" id="KW-1185">Reference proteome</keyword>
<evidence type="ECO:0000256" key="6">
    <source>
        <dbReference type="ARBA" id="ARBA00022723"/>
    </source>
</evidence>
<feature type="transmembrane region" description="Helical" evidence="13">
    <location>
        <begin position="97"/>
        <end position="118"/>
    </location>
</feature>
<accession>A0A8J3VWP6</accession>
<comment type="cofactor">
    <cofactor evidence="1">
        <name>FAD</name>
        <dbReference type="ChEBI" id="CHEBI:57692"/>
    </cofactor>
</comment>
<keyword evidence="12 13" id="KW-0472">Membrane</keyword>
<dbReference type="PANTHER" id="PTHR47354">
    <property type="entry name" value="NADH OXIDOREDUCTASE HCR"/>
    <property type="match status" value="1"/>
</dbReference>
<evidence type="ECO:0000256" key="3">
    <source>
        <dbReference type="ARBA" id="ARBA00022630"/>
    </source>
</evidence>
<evidence type="ECO:0000256" key="10">
    <source>
        <dbReference type="ARBA" id="ARBA00023004"/>
    </source>
</evidence>
<feature type="transmembrane region" description="Helical" evidence="13">
    <location>
        <begin position="138"/>
        <end position="159"/>
    </location>
</feature>
<keyword evidence="7" id="KW-0274">FAD</keyword>
<evidence type="ECO:0000259" key="14">
    <source>
        <dbReference type="PROSITE" id="PS51384"/>
    </source>
</evidence>
<dbReference type="Gene3D" id="2.40.30.10">
    <property type="entry name" value="Translation factors"/>
    <property type="match status" value="1"/>
</dbReference>
<dbReference type="PROSITE" id="PS51384">
    <property type="entry name" value="FAD_FR"/>
    <property type="match status" value="1"/>
</dbReference>
<gene>
    <name evidence="15" type="ORF">Raf01_96920</name>
</gene>
<dbReference type="GO" id="GO:0051537">
    <property type="term" value="F:2 iron, 2 sulfur cluster binding"/>
    <property type="evidence" value="ECO:0007669"/>
    <property type="project" value="UniProtKB-KW"/>
</dbReference>
<evidence type="ECO:0000256" key="13">
    <source>
        <dbReference type="SAM" id="Phobius"/>
    </source>
</evidence>
<dbReference type="EMBL" id="BONZ01000136">
    <property type="protein sequence ID" value="GIH21520.1"/>
    <property type="molecule type" value="Genomic_DNA"/>
</dbReference>
<dbReference type="Gene3D" id="3.40.50.80">
    <property type="entry name" value="Nucleotide-binding domain of ferredoxin-NADP reductase (FNR) module"/>
    <property type="match status" value="1"/>
</dbReference>
<dbReference type="RefSeq" id="WP_203924889.1">
    <property type="nucleotide sequence ID" value="NZ_BONZ01000136.1"/>
</dbReference>
<dbReference type="SUPFAM" id="SSF63380">
    <property type="entry name" value="Riboflavin synthase domain-like"/>
    <property type="match status" value="1"/>
</dbReference>
<keyword evidence="5" id="KW-0001">2Fe-2S</keyword>
<dbReference type="AlphaFoldDB" id="A0A8J3VWP6"/>
<dbReference type="InterPro" id="IPR001433">
    <property type="entry name" value="OxRdtase_FAD/NAD-bd"/>
</dbReference>
<sequence>MTGKRIEARHREPSQWWADAAGALAIGSLVVVVALWLHGAGLQAVLHGGSDAVTSVGRVTGLVAADLLLLQVLLMARLPWVERCFGQDRLVRWHRGAGLWSFWLILAHVGLITVGYAGSAHTGVIGQVWTLTVDYPGMLLAVAGTMLLLAVVGLSIRAARRRLRYESWHLLHLYAYLGIGLALPHQLWTGAEFTGSAAARTYWWAAYGICAGSLVVFRICLPLWRSWRHRLRVSQVVWEAPGVFSVYLSGRDLHRLTVRAGQFFHWRFLTSAGWTRAHPYSLSAMPRPDELRITVRAAGDDADRIARARPGTRVLIEGPYGRLTGTVRNRRGILLLAAGIGITPMRALLEALPYRPGEAALAYRANTFEDFALRAELDAIARRRGAAVHYLDGPPPRHLSWLPVSLAYLSDREMLHRIAPDVSRRDVYVCGPPPWMRAIRLALAEARVPADQIHSEDFGW</sequence>
<feature type="transmembrane region" description="Helical" evidence="13">
    <location>
        <begin position="201"/>
        <end position="224"/>
    </location>
</feature>
<evidence type="ECO:0000256" key="7">
    <source>
        <dbReference type="ARBA" id="ARBA00022827"/>
    </source>
</evidence>
<feature type="domain" description="FAD-binding FR-type" evidence="14">
    <location>
        <begin position="226"/>
        <end position="326"/>
    </location>
</feature>
<protein>
    <submittedName>
        <fullName evidence="15">Oxidoreductase</fullName>
    </submittedName>
</protein>
<dbReference type="PANTHER" id="PTHR47354:SF8">
    <property type="entry name" value="1,2-PHENYLACETYL-COA EPOXIDASE, SUBUNIT E"/>
    <property type="match status" value="1"/>
</dbReference>
<evidence type="ECO:0000256" key="12">
    <source>
        <dbReference type="ARBA" id="ARBA00023136"/>
    </source>
</evidence>
<dbReference type="SUPFAM" id="SSF52343">
    <property type="entry name" value="Ferredoxin reductase-like, C-terminal NADP-linked domain"/>
    <property type="match status" value="1"/>
</dbReference>
<evidence type="ECO:0000256" key="4">
    <source>
        <dbReference type="ARBA" id="ARBA00022692"/>
    </source>
</evidence>
<dbReference type="InterPro" id="IPR017938">
    <property type="entry name" value="Riboflavin_synthase-like_b-brl"/>
</dbReference>
<keyword evidence="6" id="KW-0479">Metal-binding</keyword>
<dbReference type="GO" id="GO:0046872">
    <property type="term" value="F:metal ion binding"/>
    <property type="evidence" value="ECO:0007669"/>
    <property type="project" value="UniProtKB-KW"/>
</dbReference>
<evidence type="ECO:0000256" key="11">
    <source>
        <dbReference type="ARBA" id="ARBA00023014"/>
    </source>
</evidence>
<comment type="caution">
    <text evidence="15">The sequence shown here is derived from an EMBL/GenBank/DDBJ whole genome shotgun (WGS) entry which is preliminary data.</text>
</comment>
<evidence type="ECO:0000256" key="9">
    <source>
        <dbReference type="ARBA" id="ARBA00023002"/>
    </source>
</evidence>
<keyword evidence="8 13" id="KW-1133">Transmembrane helix</keyword>
<dbReference type="Proteomes" id="UP000642748">
    <property type="component" value="Unassembled WGS sequence"/>
</dbReference>
<keyword evidence="10" id="KW-0408">Iron</keyword>
<dbReference type="InterPro" id="IPR013130">
    <property type="entry name" value="Fe3_Rdtase_TM_dom"/>
</dbReference>
<reference evidence="15" key="1">
    <citation type="submission" date="2021-01" db="EMBL/GenBank/DDBJ databases">
        <title>Whole genome shotgun sequence of Rugosimonospora africana NBRC 104875.</title>
        <authorList>
            <person name="Komaki H."/>
            <person name="Tamura T."/>
        </authorList>
    </citation>
    <scope>NUCLEOTIDE SEQUENCE</scope>
    <source>
        <strain evidence="15">NBRC 104875</strain>
    </source>
</reference>
<feature type="transmembrane region" description="Helical" evidence="13">
    <location>
        <begin position="171"/>
        <end position="189"/>
    </location>
</feature>
<keyword evidence="4 13" id="KW-0812">Transmembrane</keyword>